<comment type="caution">
    <text evidence="2">The sequence shown here is derived from an EMBL/GenBank/DDBJ whole genome shotgun (WGS) entry which is preliminary data.</text>
</comment>
<feature type="transmembrane region" description="Helical" evidence="1">
    <location>
        <begin position="381"/>
        <end position="399"/>
    </location>
</feature>
<dbReference type="EMBL" id="APJZ01000002">
    <property type="protein sequence ID" value="EOD42624.1"/>
    <property type="molecule type" value="Genomic_DNA"/>
</dbReference>
<evidence type="ECO:0000256" key="1">
    <source>
        <dbReference type="SAM" id="Phobius"/>
    </source>
</evidence>
<dbReference type="AlphaFoldDB" id="R1G9V7"/>
<organism evidence="2 3">
    <name type="scientific">Nanobsidianus stetteri</name>
    <dbReference type="NCBI Taxonomy" id="1294122"/>
    <lineage>
        <taxon>Archaea</taxon>
        <taxon>Nanobdellota</taxon>
        <taxon>Candidatus Nanoarchaeia</taxon>
        <taxon>Nanoarchaeales</taxon>
        <taxon>Nanopusillaceae</taxon>
        <taxon>Candidatus Nanobsidianus</taxon>
    </lineage>
</organism>
<dbReference type="Proteomes" id="UP000053279">
    <property type="component" value="Unassembled WGS sequence"/>
</dbReference>
<sequence>MNKKILLILLSFFIFLLSRNIFSYQIYYYNQSYIPNISITPYLYNSEFLAGQNITGYVLVQNNDPYYYPQIFLGIMLVNENSSFGTQVLFAELKMISNLFPYENYTVNFSYQIPENISSGNYELLFYLYTATKHIIGNPNNFSTPIYENIYLSNPNIGNYPWIAIVRNQTELTNNNGILNLNLSLYSLYNTNATINIKLAEWDALLYGAAYNNSLNVELNKGYNYIYDNINVSNLYPGIYYILIEVYSDNLLQDLYIIPYYVYGRALFFDGIYLNSNGTLLVILSTYPNDNKNHNLYNVGLTIYSDNQNFQDSINIGNLLYNSTEYIYIYDDVPMINGEDLCFNLTYQKEINGLTYLSSICYTYYLTNQTTSSYSNYNTEIKVLIVLVIVVGLVIYLLIKK</sequence>
<protein>
    <submittedName>
        <fullName evidence="2">Putative secreted or membrane protein</fullName>
    </submittedName>
</protein>
<gene>
    <name evidence="2" type="ORF">Nst1_356</name>
</gene>
<keyword evidence="1" id="KW-0472">Membrane</keyword>
<evidence type="ECO:0000313" key="3">
    <source>
        <dbReference type="Proteomes" id="UP000053279"/>
    </source>
</evidence>
<name>R1G9V7_NANST</name>
<evidence type="ECO:0000313" key="2">
    <source>
        <dbReference type="EMBL" id="EOD42624.1"/>
    </source>
</evidence>
<keyword evidence="1" id="KW-1133">Transmembrane helix</keyword>
<proteinExistence type="predicted"/>
<keyword evidence="3" id="KW-1185">Reference proteome</keyword>
<reference evidence="2 3" key="1">
    <citation type="submission" date="2013-02" db="EMBL/GenBank/DDBJ databases">
        <title>Insights into archaeal evolution and symbiosis from the genomes of a Nanoarchaeon and its crenarchaeal host from Yellowstone National Park.</title>
        <authorList>
            <person name="Podar M."/>
            <person name="Makarova K.S."/>
            <person name="Graham D.E."/>
            <person name="Wolf Y.I."/>
            <person name="Koonin E.V."/>
            <person name="Reysenbach A.-L."/>
        </authorList>
    </citation>
    <scope>NUCLEOTIDE SEQUENCE [LARGE SCALE GENOMIC DNA]</scope>
</reference>
<accession>R1G9V7</accession>
<keyword evidence="1" id="KW-0812">Transmembrane</keyword>